<reference evidence="6" key="1">
    <citation type="submission" date="2019-06" db="EMBL/GenBank/DDBJ databases">
        <title>The complete genome of Emcibacter congregatus ZYLT.</title>
        <authorList>
            <person name="Zhao Z."/>
        </authorList>
    </citation>
    <scope>NUCLEOTIDE SEQUENCE [LARGE SCALE GENOMIC DNA]</scope>
    <source>
        <strain evidence="6">MCCC 1A06723</strain>
    </source>
</reference>
<feature type="chain" id="PRO_5021409108" evidence="2">
    <location>
        <begin position="23"/>
        <end position="207"/>
    </location>
</feature>
<gene>
    <name evidence="5" type="ORF">FIV46_14480</name>
</gene>
<dbReference type="GO" id="GO:0015159">
    <property type="term" value="F:polysaccharide transmembrane transporter activity"/>
    <property type="evidence" value="ECO:0007669"/>
    <property type="project" value="InterPro"/>
</dbReference>
<evidence type="ECO:0000259" key="4">
    <source>
        <dbReference type="Pfam" id="PF10531"/>
    </source>
</evidence>
<dbReference type="EMBL" id="VFIY01000018">
    <property type="protein sequence ID" value="TPD57949.1"/>
    <property type="molecule type" value="Genomic_DNA"/>
</dbReference>
<evidence type="ECO:0000313" key="5">
    <source>
        <dbReference type="EMBL" id="TPD57949.1"/>
    </source>
</evidence>
<feature type="signal peptide" evidence="2">
    <location>
        <begin position="1"/>
        <end position="22"/>
    </location>
</feature>
<evidence type="ECO:0000313" key="6">
    <source>
        <dbReference type="Proteomes" id="UP000319148"/>
    </source>
</evidence>
<dbReference type="InterPro" id="IPR017477">
    <property type="entry name" value="PEP-CTERM_polysacc_export"/>
</dbReference>
<sequence>MRGAMAKLAMVLGLLAVAGCGAKDGGLPSAGFVPINEGPGEPYVVGPLDNLEIFVWRNPELSTSVTVRPDGRFSVPLIDDMAATGRTPTQLARDIEKKLAEYIQSPIVTVIVSGFQGPFAQQVRVVGSATQPQAIPYRANMTLLDLMIAVGGTTEFAAGNRAVLARVENGTQKEYNVRIDDLLKDGDTSANVKINPGDVVIIPESFF</sequence>
<dbReference type="PROSITE" id="PS51257">
    <property type="entry name" value="PROKAR_LIPOPROTEIN"/>
    <property type="match status" value="1"/>
</dbReference>
<dbReference type="NCBIfam" id="TIGR03027">
    <property type="entry name" value="pepcterm_export"/>
    <property type="match status" value="1"/>
</dbReference>
<evidence type="ECO:0000256" key="2">
    <source>
        <dbReference type="SAM" id="SignalP"/>
    </source>
</evidence>
<dbReference type="Proteomes" id="UP000319148">
    <property type="component" value="Unassembled WGS sequence"/>
</dbReference>
<name>A0A501PC15_9PROT</name>
<evidence type="ECO:0000259" key="3">
    <source>
        <dbReference type="Pfam" id="PF02563"/>
    </source>
</evidence>
<comment type="caution">
    <text evidence="5">The sequence shown here is derived from an EMBL/GenBank/DDBJ whole genome shotgun (WGS) entry which is preliminary data.</text>
</comment>
<dbReference type="InterPro" id="IPR003715">
    <property type="entry name" value="Poly_export_N"/>
</dbReference>
<keyword evidence="1 2" id="KW-0732">Signal</keyword>
<proteinExistence type="predicted"/>
<dbReference type="InterPro" id="IPR049712">
    <property type="entry name" value="Poly_export"/>
</dbReference>
<dbReference type="InterPro" id="IPR019554">
    <property type="entry name" value="Soluble_ligand-bd"/>
</dbReference>
<organism evidence="5 6">
    <name type="scientific">Emcibacter nanhaiensis</name>
    <dbReference type="NCBI Taxonomy" id="1505037"/>
    <lineage>
        <taxon>Bacteria</taxon>
        <taxon>Pseudomonadati</taxon>
        <taxon>Pseudomonadota</taxon>
        <taxon>Alphaproteobacteria</taxon>
        <taxon>Emcibacterales</taxon>
        <taxon>Emcibacteraceae</taxon>
        <taxon>Emcibacter</taxon>
    </lineage>
</organism>
<protein>
    <submittedName>
        <fullName evidence="5">Polysaccharide export protein</fullName>
    </submittedName>
</protein>
<dbReference type="Pfam" id="PF02563">
    <property type="entry name" value="Poly_export"/>
    <property type="match status" value="1"/>
</dbReference>
<dbReference type="PANTHER" id="PTHR33619">
    <property type="entry name" value="POLYSACCHARIDE EXPORT PROTEIN GFCE-RELATED"/>
    <property type="match status" value="1"/>
</dbReference>
<dbReference type="OrthoDB" id="9808421at2"/>
<dbReference type="PANTHER" id="PTHR33619:SF3">
    <property type="entry name" value="POLYSACCHARIDE EXPORT PROTEIN GFCE-RELATED"/>
    <property type="match status" value="1"/>
</dbReference>
<dbReference type="Pfam" id="PF10531">
    <property type="entry name" value="SLBB"/>
    <property type="match status" value="1"/>
</dbReference>
<dbReference type="Gene3D" id="3.30.1950.10">
    <property type="entry name" value="wza like domain"/>
    <property type="match status" value="1"/>
</dbReference>
<dbReference type="Gene3D" id="3.10.560.10">
    <property type="entry name" value="Outer membrane lipoprotein wza domain like"/>
    <property type="match status" value="1"/>
</dbReference>
<feature type="domain" description="Soluble ligand binding" evidence="4">
    <location>
        <begin position="123"/>
        <end position="170"/>
    </location>
</feature>
<evidence type="ECO:0000256" key="1">
    <source>
        <dbReference type="ARBA" id="ARBA00022729"/>
    </source>
</evidence>
<dbReference type="AlphaFoldDB" id="A0A501PC15"/>
<accession>A0A501PC15</accession>
<keyword evidence="6" id="KW-1185">Reference proteome</keyword>
<feature type="domain" description="Polysaccharide export protein N-terminal" evidence="3">
    <location>
        <begin position="40"/>
        <end position="112"/>
    </location>
</feature>